<gene>
    <name evidence="5" type="ORF">ACI43T_00695</name>
</gene>
<evidence type="ECO:0000256" key="2">
    <source>
        <dbReference type="SAM" id="MobiDB-lite"/>
    </source>
</evidence>
<keyword evidence="6" id="KW-1185">Reference proteome</keyword>
<sequence>MANDEHKEQRLGLWLVGGAAGLAAAATLFFTVWGWETGRIEGSPNNANASAVVMEEASAAEEGKEEAAVEQAVVNGMAENSASETVAPADVAPTEASASMPSENEAAVVVENGIVKFYFASGKSDLAAGAEDALKDVLAGVKAGKKAVVSGFHDKTGNQALNEELSKQRAFAVKNALMGLGVAENQIELRKPSDSEGSGSKAEARRVEVVLE</sequence>
<reference evidence="5 6" key="1">
    <citation type="submission" date="2024-11" db="EMBL/GenBank/DDBJ databases">
        <authorList>
            <person name="Mikucki A.G."/>
            <person name="Kahler C.M."/>
        </authorList>
    </citation>
    <scope>NUCLEOTIDE SEQUENCE [LARGE SCALE GENOMIC DNA]</scope>
    <source>
        <strain evidence="5 6">EXNM717</strain>
    </source>
</reference>
<feature type="region of interest" description="Disordered" evidence="2">
    <location>
        <begin position="189"/>
        <end position="212"/>
    </location>
</feature>
<evidence type="ECO:0000256" key="3">
    <source>
        <dbReference type="SAM" id="Phobius"/>
    </source>
</evidence>
<comment type="caution">
    <text evidence="5">The sequence shown here is derived from an EMBL/GenBank/DDBJ whole genome shotgun (WGS) entry which is preliminary data.</text>
</comment>
<dbReference type="Proteomes" id="UP001621964">
    <property type="component" value="Unassembled WGS sequence"/>
</dbReference>
<feature type="compositionally biased region" description="Basic and acidic residues" evidence="2">
    <location>
        <begin position="202"/>
        <end position="212"/>
    </location>
</feature>
<dbReference type="SUPFAM" id="SSF103088">
    <property type="entry name" value="OmpA-like"/>
    <property type="match status" value="1"/>
</dbReference>
<accession>A0ABW8Q322</accession>
<dbReference type="Gene3D" id="3.30.1330.60">
    <property type="entry name" value="OmpA-like domain"/>
    <property type="match status" value="1"/>
</dbReference>
<dbReference type="InterPro" id="IPR036737">
    <property type="entry name" value="OmpA-like_sf"/>
</dbReference>
<dbReference type="EMBL" id="JBJGEB010000001">
    <property type="protein sequence ID" value="MFK7641021.1"/>
    <property type="molecule type" value="Genomic_DNA"/>
</dbReference>
<keyword evidence="3" id="KW-0812">Transmembrane</keyword>
<feature type="transmembrane region" description="Helical" evidence="3">
    <location>
        <begin position="12"/>
        <end position="35"/>
    </location>
</feature>
<protein>
    <submittedName>
        <fullName evidence="5">OmpA family protein</fullName>
    </submittedName>
</protein>
<dbReference type="PROSITE" id="PS51123">
    <property type="entry name" value="OMPA_2"/>
    <property type="match status" value="1"/>
</dbReference>
<dbReference type="Pfam" id="PF00691">
    <property type="entry name" value="OmpA"/>
    <property type="match status" value="1"/>
</dbReference>
<feature type="region of interest" description="Disordered" evidence="2">
    <location>
        <begin position="80"/>
        <end position="102"/>
    </location>
</feature>
<evidence type="ECO:0000256" key="1">
    <source>
        <dbReference type="PROSITE-ProRule" id="PRU00473"/>
    </source>
</evidence>
<evidence type="ECO:0000259" key="4">
    <source>
        <dbReference type="PROSITE" id="PS51123"/>
    </source>
</evidence>
<organism evidence="5 6">
    <name type="scientific">Neisseria oralis</name>
    <dbReference type="NCBI Taxonomy" id="1107316"/>
    <lineage>
        <taxon>Bacteria</taxon>
        <taxon>Pseudomonadati</taxon>
        <taxon>Pseudomonadota</taxon>
        <taxon>Betaproteobacteria</taxon>
        <taxon>Neisseriales</taxon>
        <taxon>Neisseriaceae</taxon>
        <taxon>Neisseria</taxon>
    </lineage>
</organism>
<dbReference type="CDD" id="cd07185">
    <property type="entry name" value="OmpA_C-like"/>
    <property type="match status" value="1"/>
</dbReference>
<evidence type="ECO:0000313" key="5">
    <source>
        <dbReference type="EMBL" id="MFK7641021.1"/>
    </source>
</evidence>
<proteinExistence type="predicted"/>
<feature type="domain" description="OmpA-like" evidence="4">
    <location>
        <begin position="106"/>
        <end position="212"/>
    </location>
</feature>
<name>A0ABW8Q322_9NEIS</name>
<dbReference type="InterPro" id="IPR006665">
    <property type="entry name" value="OmpA-like"/>
</dbReference>
<dbReference type="RefSeq" id="WP_405385250.1">
    <property type="nucleotide sequence ID" value="NZ_JBJGEB010000001.1"/>
</dbReference>
<keyword evidence="1 3" id="KW-0472">Membrane</keyword>
<keyword evidence="3" id="KW-1133">Transmembrane helix</keyword>
<evidence type="ECO:0000313" key="6">
    <source>
        <dbReference type="Proteomes" id="UP001621964"/>
    </source>
</evidence>